<accession>A0ABR2U952</accession>
<evidence type="ECO:0000256" key="1">
    <source>
        <dbReference type="SAM" id="MobiDB-lite"/>
    </source>
</evidence>
<keyword evidence="3" id="KW-1185">Reference proteome</keyword>
<reference evidence="2 3" key="1">
    <citation type="journal article" date="2024" name="G3 (Bethesda)">
        <title>Genome assembly of Hibiscus sabdariffa L. provides insights into metabolisms of medicinal natural products.</title>
        <authorList>
            <person name="Kim T."/>
        </authorList>
    </citation>
    <scope>NUCLEOTIDE SEQUENCE [LARGE SCALE GENOMIC DNA]</scope>
    <source>
        <strain evidence="2">TK-2024</strain>
        <tissue evidence="2">Old leaves</tissue>
    </source>
</reference>
<evidence type="ECO:0000313" key="3">
    <source>
        <dbReference type="Proteomes" id="UP001396334"/>
    </source>
</evidence>
<comment type="caution">
    <text evidence="2">The sequence shown here is derived from an EMBL/GenBank/DDBJ whole genome shotgun (WGS) entry which is preliminary data.</text>
</comment>
<protein>
    <submittedName>
        <fullName evidence="2">Uncharacterized protein</fullName>
    </submittedName>
</protein>
<dbReference type="EMBL" id="JBBPBN010000001">
    <property type="protein sequence ID" value="KAK9046086.1"/>
    <property type="molecule type" value="Genomic_DNA"/>
</dbReference>
<feature type="compositionally biased region" description="Low complexity" evidence="1">
    <location>
        <begin position="1"/>
        <end position="20"/>
    </location>
</feature>
<dbReference type="Proteomes" id="UP001396334">
    <property type="component" value="Unassembled WGS sequence"/>
</dbReference>
<sequence length="213" mass="24194">MEFEGSSSEMSSKSSQGKTQSTKEKNMEKVKEKAIKVICMGKLFNDGTSLYDINVWRHIGETEILGDNINKEKLDIRNSQSALPKVDTNDEVHGWKRWVKIKRLTLLGLLLLKLGKKLEDLRAQRVDIQELDSEFDISCEQIEAWPTRTTSWPKSVDMLNNISSARLENDMEEDKETVGEEENSQGPLEINSIVATHCIIRCLPISGHSYVVL</sequence>
<organism evidence="2 3">
    <name type="scientific">Hibiscus sabdariffa</name>
    <name type="common">roselle</name>
    <dbReference type="NCBI Taxonomy" id="183260"/>
    <lineage>
        <taxon>Eukaryota</taxon>
        <taxon>Viridiplantae</taxon>
        <taxon>Streptophyta</taxon>
        <taxon>Embryophyta</taxon>
        <taxon>Tracheophyta</taxon>
        <taxon>Spermatophyta</taxon>
        <taxon>Magnoliopsida</taxon>
        <taxon>eudicotyledons</taxon>
        <taxon>Gunneridae</taxon>
        <taxon>Pentapetalae</taxon>
        <taxon>rosids</taxon>
        <taxon>malvids</taxon>
        <taxon>Malvales</taxon>
        <taxon>Malvaceae</taxon>
        <taxon>Malvoideae</taxon>
        <taxon>Hibiscus</taxon>
    </lineage>
</organism>
<name>A0ABR2U952_9ROSI</name>
<feature type="region of interest" description="Disordered" evidence="1">
    <location>
        <begin position="1"/>
        <end position="27"/>
    </location>
</feature>
<gene>
    <name evidence="2" type="ORF">V6N11_051986</name>
</gene>
<proteinExistence type="predicted"/>
<evidence type="ECO:0000313" key="2">
    <source>
        <dbReference type="EMBL" id="KAK9046086.1"/>
    </source>
</evidence>